<sequence length="98" mass="10354">MLTCQRPLAVPVAFPSCPSPGNVSACVLKVNVKCCSGCENGAKRKLQRLPGVSAAEYNVQKGLMTVTGNVDPMTLKTKGCSAFPVGKASVRLNNIFRK</sequence>
<comment type="similarity">
    <text evidence="5">Belongs to the HIPP family.</text>
</comment>
<keyword evidence="3" id="KW-0449">Lipoprotein</keyword>
<dbReference type="PROSITE" id="PS50846">
    <property type="entry name" value="HMA_2"/>
    <property type="match status" value="1"/>
</dbReference>
<name>A0A8X7SD17_BRACI</name>
<dbReference type="Pfam" id="PF00403">
    <property type="entry name" value="HMA"/>
    <property type="match status" value="1"/>
</dbReference>
<organism evidence="7 8">
    <name type="scientific">Brassica carinata</name>
    <name type="common">Ethiopian mustard</name>
    <name type="synonym">Abyssinian cabbage</name>
    <dbReference type="NCBI Taxonomy" id="52824"/>
    <lineage>
        <taxon>Eukaryota</taxon>
        <taxon>Viridiplantae</taxon>
        <taxon>Streptophyta</taxon>
        <taxon>Embryophyta</taxon>
        <taxon>Tracheophyta</taxon>
        <taxon>Spermatophyta</taxon>
        <taxon>Magnoliopsida</taxon>
        <taxon>eudicotyledons</taxon>
        <taxon>Gunneridae</taxon>
        <taxon>Pentapetalae</taxon>
        <taxon>rosids</taxon>
        <taxon>malvids</taxon>
        <taxon>Brassicales</taxon>
        <taxon>Brassicaceae</taxon>
        <taxon>Brassiceae</taxon>
        <taxon>Brassica</taxon>
    </lineage>
</organism>
<dbReference type="Gene3D" id="3.30.70.100">
    <property type="match status" value="1"/>
</dbReference>
<evidence type="ECO:0000256" key="4">
    <source>
        <dbReference type="ARBA" id="ARBA00023289"/>
    </source>
</evidence>
<proteinExistence type="inferred from homology"/>
<accession>A0A8X7SD17</accession>
<dbReference type="GO" id="GO:0046872">
    <property type="term" value="F:metal ion binding"/>
    <property type="evidence" value="ECO:0007669"/>
    <property type="project" value="UniProtKB-KW"/>
</dbReference>
<dbReference type="CDD" id="cd00371">
    <property type="entry name" value="HMA"/>
    <property type="match status" value="1"/>
</dbReference>
<dbReference type="SUPFAM" id="SSF55008">
    <property type="entry name" value="HMA, heavy metal-associated domain"/>
    <property type="match status" value="1"/>
</dbReference>
<dbReference type="OrthoDB" id="1110082at2759"/>
<dbReference type="InterPro" id="IPR036163">
    <property type="entry name" value="HMA_dom_sf"/>
</dbReference>
<keyword evidence="8" id="KW-1185">Reference proteome</keyword>
<evidence type="ECO:0000256" key="2">
    <source>
        <dbReference type="ARBA" id="ARBA00022723"/>
    </source>
</evidence>
<dbReference type="InterPro" id="IPR006121">
    <property type="entry name" value="HMA_dom"/>
</dbReference>
<evidence type="ECO:0000256" key="3">
    <source>
        <dbReference type="ARBA" id="ARBA00023288"/>
    </source>
</evidence>
<dbReference type="AlphaFoldDB" id="A0A8X7SD17"/>
<dbReference type="Proteomes" id="UP000886595">
    <property type="component" value="Unassembled WGS sequence"/>
</dbReference>
<keyword evidence="4" id="KW-0636">Prenylation</keyword>
<evidence type="ECO:0000256" key="5">
    <source>
        <dbReference type="ARBA" id="ARBA00024045"/>
    </source>
</evidence>
<evidence type="ECO:0000259" key="6">
    <source>
        <dbReference type="PROSITE" id="PS50846"/>
    </source>
</evidence>
<keyword evidence="1" id="KW-0488">Methylation</keyword>
<comment type="caution">
    <text evidence="7">The sequence shown here is derived from an EMBL/GenBank/DDBJ whole genome shotgun (WGS) entry which is preliminary data.</text>
</comment>
<feature type="domain" description="HMA" evidence="6">
    <location>
        <begin position="23"/>
        <end position="87"/>
    </location>
</feature>
<dbReference type="PANTHER" id="PTHR45868">
    <property type="entry name" value="HEAVY METAL-ASSOCIATED ISOPRENYLATED PLANT PROTEIN 33-RELATED"/>
    <property type="match status" value="1"/>
</dbReference>
<protein>
    <recommendedName>
        <fullName evidence="6">HMA domain-containing protein</fullName>
    </recommendedName>
</protein>
<gene>
    <name evidence="7" type="ORF">Bca52824_032654</name>
</gene>
<dbReference type="EMBL" id="JAAMPC010000007">
    <property type="protein sequence ID" value="KAG2304003.1"/>
    <property type="molecule type" value="Genomic_DNA"/>
</dbReference>
<keyword evidence="2" id="KW-0479">Metal-binding</keyword>
<evidence type="ECO:0000313" key="8">
    <source>
        <dbReference type="Proteomes" id="UP000886595"/>
    </source>
</evidence>
<reference evidence="7 8" key="1">
    <citation type="submission" date="2020-02" db="EMBL/GenBank/DDBJ databases">
        <authorList>
            <person name="Ma Q."/>
            <person name="Huang Y."/>
            <person name="Song X."/>
            <person name="Pei D."/>
        </authorList>
    </citation>
    <scope>NUCLEOTIDE SEQUENCE [LARGE SCALE GENOMIC DNA]</scope>
    <source>
        <strain evidence="7">Sxm20200214</strain>
        <tissue evidence="7">Leaf</tissue>
    </source>
</reference>
<dbReference type="PANTHER" id="PTHR45868:SF65">
    <property type="entry name" value="HEAVY METAL TRANSPORT_DETOXIFICATION SUPERFAMILY PROTEIN"/>
    <property type="match status" value="1"/>
</dbReference>
<evidence type="ECO:0000313" key="7">
    <source>
        <dbReference type="EMBL" id="KAG2304003.1"/>
    </source>
</evidence>
<evidence type="ECO:0000256" key="1">
    <source>
        <dbReference type="ARBA" id="ARBA00022481"/>
    </source>
</evidence>